<sequence length="291" mass="30368">MALDLDKTLIFSRRSLLPPAGTVEPALVEPALVEPALVEPALVEVELVEVERLDGAPLSFATARELALLAELHRRAVVVPVTTRTLAQYRRVDLGIRPRYAIAANGGHLLVDGAPDPAWAAGIAAQLAAAGAPLAEMLALAERFAAGGWARTVRAADDLFVYLVAHDRPAIPDLTGVTAAARAAGWSVSVQGRKVYLVPTVLTKQRAVDEVVRRAGTATLLAAGDSVLDIPMLLAADAAVRPAHGELHELGWSAPNVAVTADAGAVAGEQVLAALLDRVRADRPDPTPAVP</sequence>
<dbReference type="PATRIC" id="fig|1502723.3.peg.3821"/>
<accession>A0A0D8BBG7</accession>
<dbReference type="InterPro" id="IPR036412">
    <property type="entry name" value="HAD-like_sf"/>
</dbReference>
<dbReference type="EMBL" id="JYFN01000035">
    <property type="protein sequence ID" value="KJE21541.1"/>
    <property type="molecule type" value="Genomic_DNA"/>
</dbReference>
<proteinExistence type="predicted"/>
<gene>
    <name evidence="1" type="ORF">FF36_04115</name>
</gene>
<comment type="caution">
    <text evidence="1">The sequence shown here is derived from an EMBL/GenBank/DDBJ whole genome shotgun (WGS) entry which is preliminary data.</text>
</comment>
<name>A0A0D8BBG7_9ACTN</name>
<organism evidence="1 2">
    <name type="scientific">Frankia torreyi</name>
    <dbReference type="NCBI Taxonomy" id="1856"/>
    <lineage>
        <taxon>Bacteria</taxon>
        <taxon>Bacillati</taxon>
        <taxon>Actinomycetota</taxon>
        <taxon>Actinomycetes</taxon>
        <taxon>Frankiales</taxon>
        <taxon>Frankiaceae</taxon>
        <taxon>Frankia</taxon>
    </lineage>
</organism>
<protein>
    <recommendedName>
        <fullName evidence="3">Sucrose-6-phosphate hydrolase</fullName>
    </recommendedName>
</protein>
<keyword evidence="2" id="KW-1185">Reference proteome</keyword>
<evidence type="ECO:0000313" key="1">
    <source>
        <dbReference type="EMBL" id="KJE21541.1"/>
    </source>
</evidence>
<evidence type="ECO:0008006" key="3">
    <source>
        <dbReference type="Google" id="ProtNLM"/>
    </source>
</evidence>
<evidence type="ECO:0000313" key="2">
    <source>
        <dbReference type="Proteomes" id="UP000032545"/>
    </source>
</evidence>
<dbReference type="Gene3D" id="3.40.50.1000">
    <property type="entry name" value="HAD superfamily/HAD-like"/>
    <property type="match status" value="1"/>
</dbReference>
<dbReference type="SUPFAM" id="SSF56784">
    <property type="entry name" value="HAD-like"/>
    <property type="match status" value="1"/>
</dbReference>
<reference evidence="2" key="1">
    <citation type="submission" date="2015-02" db="EMBL/GenBank/DDBJ databases">
        <title>Draft Genome of Frankia sp. CpI1-S.</title>
        <authorList>
            <person name="Oshone R.T."/>
            <person name="Ngom M."/>
            <person name="Ghodhbane-Gtari F."/>
            <person name="Gtari M."/>
            <person name="Morris K."/>
            <person name="Thomas K."/>
            <person name="Sen A."/>
            <person name="Tisa L.S."/>
        </authorList>
    </citation>
    <scope>NUCLEOTIDE SEQUENCE [LARGE SCALE GENOMIC DNA]</scope>
    <source>
        <strain evidence="2">CpI1-S</strain>
    </source>
</reference>
<reference evidence="1 2" key="2">
    <citation type="journal article" date="2016" name="Genome Announc.">
        <title>Permanent Draft Genome Sequences for Two Variants of Frankia sp. Strain CpI1, the First Frankia Strain Isolated from Root Nodules of Comptonia peregrina.</title>
        <authorList>
            <person name="Oshone R."/>
            <person name="Hurst S.G.IV."/>
            <person name="Abebe-Akele F."/>
            <person name="Simpson S."/>
            <person name="Morris K."/>
            <person name="Thomas W.K."/>
            <person name="Tisa L.S."/>
        </authorList>
    </citation>
    <scope>NUCLEOTIDE SEQUENCE [LARGE SCALE GENOMIC DNA]</scope>
    <source>
        <strain evidence="2">CpI1-S</strain>
    </source>
</reference>
<dbReference type="Proteomes" id="UP000032545">
    <property type="component" value="Unassembled WGS sequence"/>
</dbReference>
<dbReference type="InterPro" id="IPR023214">
    <property type="entry name" value="HAD_sf"/>
</dbReference>
<dbReference type="AlphaFoldDB" id="A0A0D8BBG7"/>